<keyword evidence="2" id="KW-1185">Reference proteome</keyword>
<evidence type="ECO:0000313" key="2">
    <source>
        <dbReference type="Proteomes" id="UP000266673"/>
    </source>
</evidence>
<dbReference type="OrthoDB" id="2403490at2759"/>
<name>A0A397VFH8_9GLOM</name>
<accession>A0A397VFH8</accession>
<sequence length="64" mass="7427">MIIVLSVHTYIIYIKYDLLKLFYCFMDKIKKEGLSASFYEEVFDLTIDSSSKSDFPIIDLGFGT</sequence>
<evidence type="ECO:0000313" key="1">
    <source>
        <dbReference type="EMBL" id="RIB18096.1"/>
    </source>
</evidence>
<dbReference type="AlphaFoldDB" id="A0A397VFH8"/>
<dbReference type="Proteomes" id="UP000266673">
    <property type="component" value="Unassembled WGS sequence"/>
</dbReference>
<organism evidence="1 2">
    <name type="scientific">Gigaspora rosea</name>
    <dbReference type="NCBI Taxonomy" id="44941"/>
    <lineage>
        <taxon>Eukaryota</taxon>
        <taxon>Fungi</taxon>
        <taxon>Fungi incertae sedis</taxon>
        <taxon>Mucoromycota</taxon>
        <taxon>Glomeromycotina</taxon>
        <taxon>Glomeromycetes</taxon>
        <taxon>Diversisporales</taxon>
        <taxon>Gigasporaceae</taxon>
        <taxon>Gigaspora</taxon>
    </lineage>
</organism>
<protein>
    <submittedName>
        <fullName evidence="1">Uncharacterized protein</fullName>
    </submittedName>
</protein>
<proteinExistence type="predicted"/>
<reference evidence="1 2" key="1">
    <citation type="submission" date="2018-06" db="EMBL/GenBank/DDBJ databases">
        <title>Comparative genomics reveals the genomic features of Rhizophagus irregularis, R. cerebriforme, R. diaphanum and Gigaspora rosea, and their symbiotic lifestyle signature.</title>
        <authorList>
            <person name="Morin E."/>
            <person name="San Clemente H."/>
            <person name="Chen E.C.H."/>
            <person name="De La Providencia I."/>
            <person name="Hainaut M."/>
            <person name="Kuo A."/>
            <person name="Kohler A."/>
            <person name="Murat C."/>
            <person name="Tang N."/>
            <person name="Roy S."/>
            <person name="Loubradou J."/>
            <person name="Henrissat B."/>
            <person name="Grigoriev I.V."/>
            <person name="Corradi N."/>
            <person name="Roux C."/>
            <person name="Martin F.M."/>
        </authorList>
    </citation>
    <scope>NUCLEOTIDE SEQUENCE [LARGE SCALE GENOMIC DNA]</scope>
    <source>
        <strain evidence="1 2">DAOM 194757</strain>
    </source>
</reference>
<gene>
    <name evidence="1" type="ORF">C2G38_2086643</name>
</gene>
<comment type="caution">
    <text evidence="1">The sequence shown here is derived from an EMBL/GenBank/DDBJ whole genome shotgun (WGS) entry which is preliminary data.</text>
</comment>
<dbReference type="EMBL" id="QKWP01000562">
    <property type="protein sequence ID" value="RIB18096.1"/>
    <property type="molecule type" value="Genomic_DNA"/>
</dbReference>